<keyword evidence="2" id="KW-1185">Reference proteome</keyword>
<organism evidence="1 2">
    <name type="scientific">Ataeniobius toweri</name>
    <dbReference type="NCBI Taxonomy" id="208326"/>
    <lineage>
        <taxon>Eukaryota</taxon>
        <taxon>Metazoa</taxon>
        <taxon>Chordata</taxon>
        <taxon>Craniata</taxon>
        <taxon>Vertebrata</taxon>
        <taxon>Euteleostomi</taxon>
        <taxon>Actinopterygii</taxon>
        <taxon>Neopterygii</taxon>
        <taxon>Teleostei</taxon>
        <taxon>Neoteleostei</taxon>
        <taxon>Acanthomorphata</taxon>
        <taxon>Ovalentaria</taxon>
        <taxon>Atherinomorphae</taxon>
        <taxon>Cyprinodontiformes</taxon>
        <taxon>Goodeidae</taxon>
        <taxon>Ataeniobius</taxon>
    </lineage>
</organism>
<evidence type="ECO:0000313" key="1">
    <source>
        <dbReference type="EMBL" id="MED6239164.1"/>
    </source>
</evidence>
<comment type="caution">
    <text evidence="1">The sequence shown here is derived from an EMBL/GenBank/DDBJ whole genome shotgun (WGS) entry which is preliminary data.</text>
</comment>
<gene>
    <name evidence="1" type="ORF">ATANTOWER_002841</name>
</gene>
<dbReference type="EMBL" id="JAHUTI010020964">
    <property type="protein sequence ID" value="MED6239164.1"/>
    <property type="molecule type" value="Genomic_DNA"/>
</dbReference>
<protein>
    <submittedName>
        <fullName evidence="1">Uncharacterized protein</fullName>
    </submittedName>
</protein>
<proteinExistence type="predicted"/>
<reference evidence="1 2" key="1">
    <citation type="submission" date="2021-07" db="EMBL/GenBank/DDBJ databases">
        <authorList>
            <person name="Palmer J.M."/>
        </authorList>
    </citation>
    <scope>NUCLEOTIDE SEQUENCE [LARGE SCALE GENOMIC DNA]</scope>
    <source>
        <strain evidence="1 2">AT_MEX2019</strain>
        <tissue evidence="1">Muscle</tissue>
    </source>
</reference>
<evidence type="ECO:0000313" key="2">
    <source>
        <dbReference type="Proteomes" id="UP001345963"/>
    </source>
</evidence>
<name>A0ABU7AM97_9TELE</name>
<accession>A0ABU7AM97</accession>
<dbReference type="Proteomes" id="UP001345963">
    <property type="component" value="Unassembled WGS sequence"/>
</dbReference>
<sequence length="125" mass="13467">MKPDSLIYYYNQIQRDVTPSKPSVKLQFRYPGLGALVCAGSLLVAACRVLDPWARSGLCLGMICPGVSGLWVHGWICSGVDGCRRGPWARRCISLGLLHCGWFPWDSPQLLSGGVAVVPAGVPVL</sequence>